<proteinExistence type="predicted"/>
<organism evidence="1 2">
    <name type="scientific">Scortum barcoo</name>
    <name type="common">barcoo grunter</name>
    <dbReference type="NCBI Taxonomy" id="214431"/>
    <lineage>
        <taxon>Eukaryota</taxon>
        <taxon>Metazoa</taxon>
        <taxon>Chordata</taxon>
        <taxon>Craniata</taxon>
        <taxon>Vertebrata</taxon>
        <taxon>Euteleostomi</taxon>
        <taxon>Actinopterygii</taxon>
        <taxon>Neopterygii</taxon>
        <taxon>Teleostei</taxon>
        <taxon>Neoteleostei</taxon>
        <taxon>Acanthomorphata</taxon>
        <taxon>Eupercaria</taxon>
        <taxon>Centrarchiformes</taxon>
        <taxon>Terapontoidei</taxon>
        <taxon>Terapontidae</taxon>
        <taxon>Scortum</taxon>
    </lineage>
</organism>
<keyword evidence="2" id="KW-1185">Reference proteome</keyword>
<gene>
    <name evidence="1" type="ORF">L3Q82_015548</name>
</gene>
<protein>
    <submittedName>
        <fullName evidence="1">Uncharacterized protein</fullName>
    </submittedName>
</protein>
<evidence type="ECO:0000313" key="2">
    <source>
        <dbReference type="Proteomes" id="UP000831701"/>
    </source>
</evidence>
<sequence>MCRSHLSLLKTSPEQPGGEVETWQVAVMMAWWIAQPVEPQAWEGQARPVRRSLLNLSAVPGVRDKECSLYVIIDALMLVNTRLTAEKTLSAEEGPPETVRFGKCITGETRADRKARPPIIEWLCVIAAHPMARRRAKYKSCSPPDLESLNSVDGEVRCPLLLLNSASCCPHAVTHKGAMDVNSTLAELDLSGLGALTQRLFGNNSAFPFDNSTTAPTAEEEDLEVNTDVYSRVIVTVIYVALFAVGSLGNSITLYTLLTKKTLQNLQSTVHYHLASLAVSDLLILVLSMPIELYNFIWFHHPWVFGDAVCRGYYFLRDSCSYATALNIASLSVERYMAICHPFKAKSIMSRSRTKKLISAMWLASFALATPMLFIMGQVMRKGEKICTAIVSPVTIKTVLQVGVGQAARSALRAHVSLVCLYAQGGSKVGVLLWLQSPQRQVAHELGVYLLSFCSLHVYMSTKALDKLRLLRTNVSPKLPFVRTDIC</sequence>
<dbReference type="Proteomes" id="UP000831701">
    <property type="component" value="Chromosome 19"/>
</dbReference>
<reference evidence="1" key="1">
    <citation type="submission" date="2022-04" db="EMBL/GenBank/DDBJ databases">
        <title>Jade perch genome.</title>
        <authorList>
            <person name="Chao B."/>
        </authorList>
    </citation>
    <scope>NUCLEOTIDE SEQUENCE</scope>
    <source>
        <strain evidence="1">CB-2022</strain>
    </source>
</reference>
<name>A0ACB8VN82_9TELE</name>
<evidence type="ECO:0000313" key="1">
    <source>
        <dbReference type="EMBL" id="KAI3357077.1"/>
    </source>
</evidence>
<accession>A0ACB8VN82</accession>
<comment type="caution">
    <text evidence="1">The sequence shown here is derived from an EMBL/GenBank/DDBJ whole genome shotgun (WGS) entry which is preliminary data.</text>
</comment>
<dbReference type="EMBL" id="CM041549">
    <property type="protein sequence ID" value="KAI3357077.1"/>
    <property type="molecule type" value="Genomic_DNA"/>
</dbReference>